<dbReference type="PANTHER" id="PTHR42789">
    <property type="entry name" value="D-ISOMER SPECIFIC 2-HYDROXYACID DEHYDROGENASE FAMILY PROTEIN (AFU_ORTHOLOGUE AFUA_6G10090)"/>
    <property type="match status" value="1"/>
</dbReference>
<dbReference type="InterPro" id="IPR050857">
    <property type="entry name" value="D-2-hydroxyacid_DH"/>
</dbReference>
<keyword evidence="3 5" id="KW-0560">Oxidoreductase</keyword>
<dbReference type="Proteomes" id="UP000241912">
    <property type="component" value="Unassembled WGS sequence"/>
</dbReference>
<dbReference type="SUPFAM" id="SSF51735">
    <property type="entry name" value="NAD(P)-binding Rossmann-fold domains"/>
    <property type="match status" value="1"/>
</dbReference>
<evidence type="ECO:0000256" key="3">
    <source>
        <dbReference type="ARBA" id="ARBA00023002"/>
    </source>
</evidence>
<dbReference type="InterPro" id="IPR006140">
    <property type="entry name" value="D-isomer_DH_NAD-bd"/>
</dbReference>
<evidence type="ECO:0000313" key="9">
    <source>
        <dbReference type="Proteomes" id="UP000241912"/>
    </source>
</evidence>
<keyword evidence="2" id="KW-0028">Amino-acid biosynthesis</keyword>
<sequence length="310" mass="33341">MNTLLISTSSFDIDNNPPLQQLLQKGLRIITNPHRRKLTEDEIIELLKDGSIGIIAGIEPLTERVLQSAPNLKVISRCGAGLDSVDLTAARNHGIAVLNTPEAPAQAVAELTLGFVLCLLREISTIDQAVRKGEWPRTQGRLLAAQTVGIIGLGHIGRRVARLCQAFEATVIAHDPHADQVPEGVTLLPLEQLMTSADIITLHLPYSPSTHHLLNAQTFAAMKPNTIIINAARGGLVDEKALADALKSGKVSAAALDVFEHEPYQGSLLELNNVIVTSHIGSLARESRQRMEIEAAENLLQGLIKAGAIQ</sequence>
<evidence type="ECO:0000256" key="2">
    <source>
        <dbReference type="ARBA" id="ARBA00022605"/>
    </source>
</evidence>
<dbReference type="PROSITE" id="PS00671">
    <property type="entry name" value="D_2_HYDROXYACID_DH_3"/>
    <property type="match status" value="1"/>
</dbReference>
<protein>
    <submittedName>
        <fullName evidence="8">Hydroxyacid dehydrogenase</fullName>
    </submittedName>
</protein>
<gene>
    <name evidence="8" type="ORF">C7H79_10195</name>
</gene>
<comment type="caution">
    <text evidence="8">The sequence shown here is derived from an EMBL/GenBank/DDBJ whole genome shotgun (WGS) entry which is preliminary data.</text>
</comment>
<accession>A0A2P7NUG3</accession>
<dbReference type="Pfam" id="PF00389">
    <property type="entry name" value="2-Hacid_dh"/>
    <property type="match status" value="1"/>
</dbReference>
<evidence type="ECO:0000259" key="7">
    <source>
        <dbReference type="Pfam" id="PF02826"/>
    </source>
</evidence>
<dbReference type="OrthoDB" id="9805416at2"/>
<dbReference type="InterPro" id="IPR029753">
    <property type="entry name" value="D-isomer_DH_CS"/>
</dbReference>
<dbReference type="FunFam" id="3.40.50.720:FF:000203">
    <property type="entry name" value="D-3-phosphoglycerate dehydrogenase (SerA)"/>
    <property type="match status" value="1"/>
</dbReference>
<dbReference type="CDD" id="cd12172">
    <property type="entry name" value="PGDH_like_2"/>
    <property type="match status" value="1"/>
</dbReference>
<feature type="domain" description="D-isomer specific 2-hydroxyacid dehydrogenase NAD-binding" evidence="7">
    <location>
        <begin position="114"/>
        <end position="281"/>
    </location>
</feature>
<dbReference type="GO" id="GO:0016616">
    <property type="term" value="F:oxidoreductase activity, acting on the CH-OH group of donors, NAD or NADP as acceptor"/>
    <property type="evidence" value="ECO:0007669"/>
    <property type="project" value="InterPro"/>
</dbReference>
<dbReference type="Pfam" id="PF02826">
    <property type="entry name" value="2-Hacid_dh_C"/>
    <property type="match status" value="1"/>
</dbReference>
<evidence type="ECO:0000259" key="6">
    <source>
        <dbReference type="Pfam" id="PF00389"/>
    </source>
</evidence>
<proteinExistence type="inferred from homology"/>
<dbReference type="PANTHER" id="PTHR42789:SF1">
    <property type="entry name" value="D-ISOMER SPECIFIC 2-HYDROXYACID DEHYDROGENASE FAMILY PROTEIN (AFU_ORTHOLOGUE AFUA_6G10090)"/>
    <property type="match status" value="1"/>
</dbReference>
<dbReference type="EMBL" id="PXXU01000028">
    <property type="protein sequence ID" value="PSJ17079.1"/>
    <property type="molecule type" value="Genomic_DNA"/>
</dbReference>
<dbReference type="InterPro" id="IPR006139">
    <property type="entry name" value="D-isomer_2_OHA_DH_cat_dom"/>
</dbReference>
<comment type="similarity">
    <text evidence="1 5">Belongs to the D-isomer specific 2-hydroxyacid dehydrogenase family.</text>
</comment>
<dbReference type="Gene3D" id="3.40.50.720">
    <property type="entry name" value="NAD(P)-binding Rossmann-like Domain"/>
    <property type="match status" value="2"/>
</dbReference>
<keyword evidence="4" id="KW-0520">NAD</keyword>
<name>A0A2P7NUG3_9PROT</name>
<evidence type="ECO:0000256" key="5">
    <source>
        <dbReference type="RuleBase" id="RU003719"/>
    </source>
</evidence>
<dbReference type="SUPFAM" id="SSF52283">
    <property type="entry name" value="Formate/glycerate dehydrogenase catalytic domain-like"/>
    <property type="match status" value="1"/>
</dbReference>
<evidence type="ECO:0000313" key="8">
    <source>
        <dbReference type="EMBL" id="PSJ17079.1"/>
    </source>
</evidence>
<keyword evidence="9" id="KW-1185">Reference proteome</keyword>
<dbReference type="InterPro" id="IPR036291">
    <property type="entry name" value="NAD(P)-bd_dom_sf"/>
</dbReference>
<dbReference type="RefSeq" id="WP_106707166.1">
    <property type="nucleotide sequence ID" value="NZ_PXXU01000028.1"/>
</dbReference>
<organism evidence="8 9">
    <name type="scientific">Nitrosomonas supralitoralis</name>
    <dbReference type="NCBI Taxonomy" id="2116706"/>
    <lineage>
        <taxon>Bacteria</taxon>
        <taxon>Pseudomonadati</taxon>
        <taxon>Pseudomonadota</taxon>
        <taxon>Betaproteobacteria</taxon>
        <taxon>Nitrosomonadales</taxon>
        <taxon>Nitrosomonadaceae</taxon>
        <taxon>Nitrosomonas</taxon>
    </lineage>
</organism>
<dbReference type="AlphaFoldDB" id="A0A2P7NUG3"/>
<dbReference type="InterPro" id="IPR029752">
    <property type="entry name" value="D-isomer_DH_CS1"/>
</dbReference>
<evidence type="ECO:0000256" key="4">
    <source>
        <dbReference type="ARBA" id="ARBA00023027"/>
    </source>
</evidence>
<dbReference type="GO" id="GO:0008652">
    <property type="term" value="P:amino acid biosynthetic process"/>
    <property type="evidence" value="ECO:0007669"/>
    <property type="project" value="UniProtKB-KW"/>
</dbReference>
<feature type="domain" description="D-isomer specific 2-hydroxyacid dehydrogenase catalytic" evidence="6">
    <location>
        <begin position="17"/>
        <end position="302"/>
    </location>
</feature>
<dbReference type="GO" id="GO:0051287">
    <property type="term" value="F:NAD binding"/>
    <property type="evidence" value="ECO:0007669"/>
    <property type="project" value="InterPro"/>
</dbReference>
<reference evidence="8 9" key="1">
    <citation type="submission" date="2018-03" db="EMBL/GenBank/DDBJ databases">
        <title>Draft genome of Nitrosomonas supralitoralis APG5.</title>
        <authorList>
            <person name="Urakawa H."/>
            <person name="Lopez J.V."/>
        </authorList>
    </citation>
    <scope>NUCLEOTIDE SEQUENCE [LARGE SCALE GENOMIC DNA]</scope>
    <source>
        <strain evidence="8 9">APG5</strain>
    </source>
</reference>
<evidence type="ECO:0000256" key="1">
    <source>
        <dbReference type="ARBA" id="ARBA00005854"/>
    </source>
</evidence>
<dbReference type="PROSITE" id="PS00065">
    <property type="entry name" value="D_2_HYDROXYACID_DH_1"/>
    <property type="match status" value="1"/>
</dbReference>